<organism evidence="1 2">
    <name type="scientific">Pocillopora damicornis</name>
    <name type="common">Cauliflower coral</name>
    <name type="synonym">Millepora damicornis</name>
    <dbReference type="NCBI Taxonomy" id="46731"/>
    <lineage>
        <taxon>Eukaryota</taxon>
        <taxon>Metazoa</taxon>
        <taxon>Cnidaria</taxon>
        <taxon>Anthozoa</taxon>
        <taxon>Hexacorallia</taxon>
        <taxon>Scleractinia</taxon>
        <taxon>Astrocoeniina</taxon>
        <taxon>Pocilloporidae</taxon>
        <taxon>Pocillopora</taxon>
    </lineage>
</organism>
<keyword evidence="2" id="KW-1185">Reference proteome</keyword>
<comment type="caution">
    <text evidence="1">The sequence shown here is derived from an EMBL/GenBank/DDBJ whole genome shotgun (WGS) entry which is preliminary data.</text>
</comment>
<dbReference type="AlphaFoldDB" id="A0A3M6TBC9"/>
<name>A0A3M6TBC9_POCDA</name>
<protein>
    <submittedName>
        <fullName evidence="1">Uncharacterized protein</fullName>
    </submittedName>
</protein>
<dbReference type="EMBL" id="RCHS01003956">
    <property type="protein sequence ID" value="RMX38653.1"/>
    <property type="molecule type" value="Genomic_DNA"/>
</dbReference>
<gene>
    <name evidence="1" type="ORF">pdam_00005926</name>
</gene>
<accession>A0A3M6TBC9</accession>
<reference evidence="1 2" key="1">
    <citation type="journal article" date="2018" name="Sci. Rep.">
        <title>Comparative analysis of the Pocillopora damicornis genome highlights role of immune system in coral evolution.</title>
        <authorList>
            <person name="Cunning R."/>
            <person name="Bay R.A."/>
            <person name="Gillette P."/>
            <person name="Baker A.C."/>
            <person name="Traylor-Knowles N."/>
        </authorList>
    </citation>
    <scope>NUCLEOTIDE SEQUENCE [LARGE SCALE GENOMIC DNA]</scope>
    <source>
        <strain evidence="1">RSMAS</strain>
        <tissue evidence="1">Whole animal</tissue>
    </source>
</reference>
<proteinExistence type="predicted"/>
<sequence>MGHEPFLQGVIRAGTEWFREGSEVCYCPLAKYRLPKLSPLLRRVSLNSTTTIGIWEPVTSFAVIPYIQGVTETIKRILNSHNVKVAQKPFQTLRHIFAKPEDPVTKRNNERRQPANRQSRCVSFCH</sequence>
<evidence type="ECO:0000313" key="1">
    <source>
        <dbReference type="EMBL" id="RMX38653.1"/>
    </source>
</evidence>
<evidence type="ECO:0000313" key="2">
    <source>
        <dbReference type="Proteomes" id="UP000275408"/>
    </source>
</evidence>
<dbReference type="Proteomes" id="UP000275408">
    <property type="component" value="Unassembled WGS sequence"/>
</dbReference>